<keyword evidence="5 7" id="KW-1133">Transmembrane helix</keyword>
<dbReference type="InterPro" id="IPR035952">
    <property type="entry name" value="Rhomboid-like_sf"/>
</dbReference>
<dbReference type="OrthoDB" id="9807874at2"/>
<evidence type="ECO:0000256" key="4">
    <source>
        <dbReference type="ARBA" id="ARBA00022801"/>
    </source>
</evidence>
<name>A0A1H6A725_9ACTN</name>
<comment type="similarity">
    <text evidence="2">Belongs to the peptidase S54 family.</text>
</comment>
<reference evidence="9 10" key="1">
    <citation type="submission" date="2016-10" db="EMBL/GenBank/DDBJ databases">
        <authorList>
            <person name="de Groot N.N."/>
        </authorList>
    </citation>
    <scope>NUCLEOTIDE SEQUENCE [LARGE SCALE GENOMIC DNA]</scope>
    <source>
        <strain evidence="9 10">CGMCC 4.2023</strain>
    </source>
</reference>
<accession>A0A1H6A725</accession>
<feature type="transmembrane region" description="Helical" evidence="7">
    <location>
        <begin position="266"/>
        <end position="287"/>
    </location>
</feature>
<evidence type="ECO:0000256" key="2">
    <source>
        <dbReference type="ARBA" id="ARBA00009045"/>
    </source>
</evidence>
<dbReference type="EMBL" id="FNVU01000005">
    <property type="protein sequence ID" value="SEG43536.1"/>
    <property type="molecule type" value="Genomic_DNA"/>
</dbReference>
<keyword evidence="4" id="KW-0378">Hydrolase</keyword>
<dbReference type="InterPro" id="IPR050925">
    <property type="entry name" value="Rhomboid_protease_S54"/>
</dbReference>
<evidence type="ECO:0000256" key="6">
    <source>
        <dbReference type="ARBA" id="ARBA00023136"/>
    </source>
</evidence>
<feature type="transmembrane region" description="Helical" evidence="7">
    <location>
        <begin position="193"/>
        <end position="210"/>
    </location>
</feature>
<evidence type="ECO:0000256" key="1">
    <source>
        <dbReference type="ARBA" id="ARBA00004141"/>
    </source>
</evidence>
<dbReference type="Gene3D" id="1.20.1540.10">
    <property type="entry name" value="Rhomboid-like"/>
    <property type="match status" value="1"/>
</dbReference>
<protein>
    <submittedName>
        <fullName evidence="9">Membrane associated serine protease, rhomboid family</fullName>
    </submittedName>
</protein>
<dbReference type="SUPFAM" id="SSF144091">
    <property type="entry name" value="Rhomboid-like"/>
    <property type="match status" value="1"/>
</dbReference>
<evidence type="ECO:0000313" key="10">
    <source>
        <dbReference type="Proteomes" id="UP000236754"/>
    </source>
</evidence>
<dbReference type="Pfam" id="PF01694">
    <property type="entry name" value="Rhomboid"/>
    <property type="match status" value="1"/>
</dbReference>
<evidence type="ECO:0000259" key="8">
    <source>
        <dbReference type="Pfam" id="PF01694"/>
    </source>
</evidence>
<organism evidence="9 10">
    <name type="scientific">Actinacidiphila yanglinensis</name>
    <dbReference type="NCBI Taxonomy" id="310779"/>
    <lineage>
        <taxon>Bacteria</taxon>
        <taxon>Bacillati</taxon>
        <taxon>Actinomycetota</taxon>
        <taxon>Actinomycetes</taxon>
        <taxon>Kitasatosporales</taxon>
        <taxon>Streptomycetaceae</taxon>
        <taxon>Actinacidiphila</taxon>
    </lineage>
</organism>
<keyword evidence="3 7" id="KW-0812">Transmembrane</keyword>
<feature type="transmembrane region" description="Helical" evidence="7">
    <location>
        <begin position="169"/>
        <end position="187"/>
    </location>
</feature>
<feature type="transmembrane region" description="Helical" evidence="7">
    <location>
        <begin position="217"/>
        <end position="235"/>
    </location>
</feature>
<feature type="domain" description="Peptidase S54 rhomboid" evidence="8">
    <location>
        <begin position="125"/>
        <end position="257"/>
    </location>
</feature>
<sequence length="292" mass="31147">MDQAVCCYRHPDRETGIRCTRCERPICTACMVSASVGFQCPQCVARANDSSHRVTQPRTVSGGRVSAGDPFLVTKILIAVNVALWLVELAVGGGGNGTVVDKYGLFAACGHDPFGNQVCGGAADGEWYRVITSAFLHERTNPLHIGFNMLTLWWIGAPLEQRIGRAHYIALYFVSALGASAAVLLLAPDTLTIGASGAIFGLFGATAVYMRRARYDMRPILILLGLNILFSFTWSGVSWQAHVGGLVAGTLVAIGMLYAPRERRSLVQWGTTAAVLVASLALMGVAVSQVTS</sequence>
<dbReference type="PANTHER" id="PTHR43731:SF14">
    <property type="entry name" value="PRESENILIN-ASSOCIATED RHOMBOID-LIKE PROTEIN, MITOCHONDRIAL"/>
    <property type="match status" value="1"/>
</dbReference>
<evidence type="ECO:0000256" key="7">
    <source>
        <dbReference type="SAM" id="Phobius"/>
    </source>
</evidence>
<dbReference type="Proteomes" id="UP000236754">
    <property type="component" value="Unassembled WGS sequence"/>
</dbReference>
<keyword evidence="9" id="KW-0645">Protease</keyword>
<keyword evidence="6 7" id="KW-0472">Membrane</keyword>
<evidence type="ECO:0000256" key="3">
    <source>
        <dbReference type="ARBA" id="ARBA00022692"/>
    </source>
</evidence>
<gene>
    <name evidence="9" type="ORF">SAMN05216223_105164</name>
</gene>
<evidence type="ECO:0000313" key="9">
    <source>
        <dbReference type="EMBL" id="SEG43536.1"/>
    </source>
</evidence>
<dbReference type="PANTHER" id="PTHR43731">
    <property type="entry name" value="RHOMBOID PROTEASE"/>
    <property type="match status" value="1"/>
</dbReference>
<proteinExistence type="inferred from homology"/>
<keyword evidence="10" id="KW-1185">Reference proteome</keyword>
<evidence type="ECO:0000256" key="5">
    <source>
        <dbReference type="ARBA" id="ARBA00022989"/>
    </source>
</evidence>
<dbReference type="GO" id="GO:0006508">
    <property type="term" value="P:proteolysis"/>
    <property type="evidence" value="ECO:0007669"/>
    <property type="project" value="UniProtKB-KW"/>
</dbReference>
<dbReference type="RefSeq" id="WP_103885992.1">
    <property type="nucleotide sequence ID" value="NZ_FNVU01000005.1"/>
</dbReference>
<comment type="subcellular location">
    <subcellularLocation>
        <location evidence="1">Membrane</location>
        <topology evidence="1">Multi-pass membrane protein</topology>
    </subcellularLocation>
</comment>
<dbReference type="AlphaFoldDB" id="A0A1H6A725"/>
<dbReference type="GO" id="GO:0016020">
    <property type="term" value="C:membrane"/>
    <property type="evidence" value="ECO:0007669"/>
    <property type="project" value="UniProtKB-SubCell"/>
</dbReference>
<dbReference type="GO" id="GO:0004252">
    <property type="term" value="F:serine-type endopeptidase activity"/>
    <property type="evidence" value="ECO:0007669"/>
    <property type="project" value="InterPro"/>
</dbReference>
<feature type="transmembrane region" description="Helical" evidence="7">
    <location>
        <begin position="241"/>
        <end position="259"/>
    </location>
</feature>
<dbReference type="InterPro" id="IPR022764">
    <property type="entry name" value="Peptidase_S54_rhomboid_dom"/>
</dbReference>